<protein>
    <submittedName>
        <fullName evidence="2">Uncharacterized protein</fullName>
    </submittedName>
</protein>
<sequence length="108" mass="12367">MVVPFPAFVYNPKENHETIRQKIIGTSTPKKILVSPDSSGHPIMKDIKQILNFKDVIIAEQNILPDKMIIEMAKFLLDKKNTKFWIMPTAAFHYIIRLLAGSKSMDIL</sequence>
<accession>A0AC35F9J3</accession>
<evidence type="ECO:0000313" key="1">
    <source>
        <dbReference type="Proteomes" id="UP000887580"/>
    </source>
</evidence>
<proteinExistence type="predicted"/>
<dbReference type="WBParaSite" id="PS1159_v2.g15030.t1">
    <property type="protein sequence ID" value="PS1159_v2.g15030.t1"/>
    <property type="gene ID" value="PS1159_v2.g15030"/>
</dbReference>
<organism evidence="1 2">
    <name type="scientific">Panagrolaimus sp. PS1159</name>
    <dbReference type="NCBI Taxonomy" id="55785"/>
    <lineage>
        <taxon>Eukaryota</taxon>
        <taxon>Metazoa</taxon>
        <taxon>Ecdysozoa</taxon>
        <taxon>Nematoda</taxon>
        <taxon>Chromadorea</taxon>
        <taxon>Rhabditida</taxon>
        <taxon>Tylenchina</taxon>
        <taxon>Panagrolaimomorpha</taxon>
        <taxon>Panagrolaimoidea</taxon>
        <taxon>Panagrolaimidae</taxon>
        <taxon>Panagrolaimus</taxon>
    </lineage>
</organism>
<evidence type="ECO:0000313" key="2">
    <source>
        <dbReference type="WBParaSite" id="PS1159_v2.g15030.t1"/>
    </source>
</evidence>
<reference evidence="2" key="1">
    <citation type="submission" date="2022-11" db="UniProtKB">
        <authorList>
            <consortium name="WormBaseParasite"/>
        </authorList>
    </citation>
    <scope>IDENTIFICATION</scope>
</reference>
<name>A0AC35F9J3_9BILA</name>
<dbReference type="Proteomes" id="UP000887580">
    <property type="component" value="Unplaced"/>
</dbReference>